<sequence length="210" mass="23166">MVAMVGDNGAGKSTIVKMLSGVVKPDGGQLFWQGKSFHPSGPDAVRDAGIETMFQDLALVNDVDAPGNLFMGQEPMKRWLGFLPILDRKKMRLETERLLDQIKIKLQSVDRPVRLMSGGQRQAIAIARILLSAKAQLMIMDEPTAALGIQEQSKVLNVIRNLHAQGLSILVISHNLEHVFPSPTVSWLYRAVVSRPAWPQMKSASRMSSN</sequence>
<dbReference type="PANTHER" id="PTHR43790:SF8">
    <property type="entry name" value="SUGAR ABC TRANSPORTER ATP-BINDING PROTEIN"/>
    <property type="match status" value="1"/>
</dbReference>
<keyword evidence="1" id="KW-0547">Nucleotide-binding</keyword>
<evidence type="ECO:0000313" key="5">
    <source>
        <dbReference type="Proteomes" id="UP000320231"/>
    </source>
</evidence>
<dbReference type="InterPro" id="IPR027417">
    <property type="entry name" value="P-loop_NTPase"/>
</dbReference>
<dbReference type="SMART" id="SM00382">
    <property type="entry name" value="AAA"/>
    <property type="match status" value="1"/>
</dbReference>
<dbReference type="InterPro" id="IPR050107">
    <property type="entry name" value="ABC_carbohydrate_import_ATPase"/>
</dbReference>
<name>A0A455U1X8_9GAMM</name>
<keyword evidence="2" id="KW-0067">ATP-binding</keyword>
<evidence type="ECO:0000259" key="3">
    <source>
        <dbReference type="PROSITE" id="PS50893"/>
    </source>
</evidence>
<gene>
    <name evidence="4" type="ORF">HSBAA_13060</name>
</gene>
<accession>A0A455U1X8</accession>
<dbReference type="Pfam" id="PF00005">
    <property type="entry name" value="ABC_tran"/>
    <property type="match status" value="1"/>
</dbReference>
<dbReference type="PANTHER" id="PTHR43790">
    <property type="entry name" value="CARBOHYDRATE TRANSPORT ATP-BINDING PROTEIN MG119-RELATED"/>
    <property type="match status" value="1"/>
</dbReference>
<evidence type="ECO:0000256" key="1">
    <source>
        <dbReference type="ARBA" id="ARBA00022741"/>
    </source>
</evidence>
<proteinExistence type="predicted"/>
<dbReference type="InterPro" id="IPR017871">
    <property type="entry name" value="ABC_transporter-like_CS"/>
</dbReference>
<protein>
    <recommendedName>
        <fullName evidence="3">ABC transporter domain-containing protein</fullName>
    </recommendedName>
</protein>
<dbReference type="Gene3D" id="3.40.50.300">
    <property type="entry name" value="P-loop containing nucleotide triphosphate hydrolases"/>
    <property type="match status" value="1"/>
</dbReference>
<feature type="domain" description="ABC transporter" evidence="3">
    <location>
        <begin position="1"/>
        <end position="210"/>
    </location>
</feature>
<evidence type="ECO:0000313" key="4">
    <source>
        <dbReference type="EMBL" id="BBI60000.1"/>
    </source>
</evidence>
<dbReference type="PROSITE" id="PS00211">
    <property type="entry name" value="ABC_TRANSPORTER_1"/>
    <property type="match status" value="1"/>
</dbReference>
<dbReference type="GO" id="GO:0016887">
    <property type="term" value="F:ATP hydrolysis activity"/>
    <property type="evidence" value="ECO:0007669"/>
    <property type="project" value="InterPro"/>
</dbReference>
<dbReference type="GO" id="GO:0005524">
    <property type="term" value="F:ATP binding"/>
    <property type="evidence" value="ECO:0007669"/>
    <property type="project" value="UniProtKB-KW"/>
</dbReference>
<dbReference type="EMBL" id="AP019514">
    <property type="protein sequence ID" value="BBI60000.1"/>
    <property type="molecule type" value="Genomic_DNA"/>
</dbReference>
<reference evidence="4 5" key="1">
    <citation type="journal article" date="2019" name="Microbiol. Resour. Announc.">
        <title>Complete Genome Sequence of Halomonas sulfidaeris Strain Esulfide1 Isolated from a Metal Sulfide Rock at a Depth of 2,200 Meters, Obtained Using Nanopore Sequencing.</title>
        <authorList>
            <person name="Saito M."/>
            <person name="Nishigata A."/>
            <person name="Galipon J."/>
            <person name="Arakawa K."/>
        </authorList>
    </citation>
    <scope>NUCLEOTIDE SEQUENCE [LARGE SCALE GENOMIC DNA]</scope>
    <source>
        <strain evidence="4 5">ATCC BAA-803</strain>
    </source>
</reference>
<dbReference type="SUPFAM" id="SSF52540">
    <property type="entry name" value="P-loop containing nucleoside triphosphate hydrolases"/>
    <property type="match status" value="1"/>
</dbReference>
<organism evidence="4 5">
    <name type="scientific">Vreelandella sulfidaeris</name>
    <dbReference type="NCBI Taxonomy" id="115553"/>
    <lineage>
        <taxon>Bacteria</taxon>
        <taxon>Pseudomonadati</taxon>
        <taxon>Pseudomonadota</taxon>
        <taxon>Gammaproteobacteria</taxon>
        <taxon>Oceanospirillales</taxon>
        <taxon>Halomonadaceae</taxon>
        <taxon>Vreelandella</taxon>
    </lineage>
</organism>
<dbReference type="InterPro" id="IPR003593">
    <property type="entry name" value="AAA+_ATPase"/>
</dbReference>
<evidence type="ECO:0000256" key="2">
    <source>
        <dbReference type="ARBA" id="ARBA00022840"/>
    </source>
</evidence>
<dbReference type="PROSITE" id="PS50893">
    <property type="entry name" value="ABC_TRANSPORTER_2"/>
    <property type="match status" value="1"/>
</dbReference>
<dbReference type="Proteomes" id="UP000320231">
    <property type="component" value="Chromosome"/>
</dbReference>
<dbReference type="KEGG" id="hsr:HSBAA_13060"/>
<dbReference type="InterPro" id="IPR003439">
    <property type="entry name" value="ABC_transporter-like_ATP-bd"/>
</dbReference>
<dbReference type="AlphaFoldDB" id="A0A455U1X8"/>